<dbReference type="GO" id="GO:0016020">
    <property type="term" value="C:membrane"/>
    <property type="evidence" value="ECO:0007669"/>
    <property type="project" value="UniProtKB-SubCell"/>
</dbReference>
<evidence type="ECO:0000256" key="6">
    <source>
        <dbReference type="SAM" id="Phobius"/>
    </source>
</evidence>
<reference evidence="8" key="2">
    <citation type="submission" date="2023-06" db="EMBL/GenBank/DDBJ databases">
        <authorList>
            <consortium name="Lawrence Berkeley National Laboratory"/>
            <person name="Haridas S."/>
            <person name="Hensen N."/>
            <person name="Bonometti L."/>
            <person name="Westerberg I."/>
            <person name="Brannstrom I.O."/>
            <person name="Guillou S."/>
            <person name="Cros-Aarteil S."/>
            <person name="Calhoun S."/>
            <person name="Kuo A."/>
            <person name="Mondo S."/>
            <person name="Pangilinan J."/>
            <person name="Riley R."/>
            <person name="Labutti K."/>
            <person name="Andreopoulos B."/>
            <person name="Lipzen A."/>
            <person name="Chen C."/>
            <person name="Yanf M."/>
            <person name="Daum C."/>
            <person name="Ng V."/>
            <person name="Clum A."/>
            <person name="Steindorff A."/>
            <person name="Ohm R."/>
            <person name="Martin F."/>
            <person name="Silar P."/>
            <person name="Natvig D."/>
            <person name="Lalanne C."/>
            <person name="Gautier V."/>
            <person name="Ament-Velasquez S.L."/>
            <person name="Kruys A."/>
            <person name="Hutchinson M.I."/>
            <person name="Powell A.J."/>
            <person name="Barry K."/>
            <person name="Miller A.N."/>
            <person name="Grigoriev I.V."/>
            <person name="Debuchy R."/>
            <person name="Gladieux P."/>
            <person name="Thoren M.H."/>
            <person name="Johannesson H."/>
        </authorList>
    </citation>
    <scope>NUCLEOTIDE SEQUENCE</scope>
    <source>
        <strain evidence="8">CBS 958.72</strain>
    </source>
</reference>
<keyword evidence="4 6" id="KW-0472">Membrane</keyword>
<accession>A0AAE0JSU1</accession>
<feature type="transmembrane region" description="Helical" evidence="6">
    <location>
        <begin position="215"/>
        <end position="237"/>
    </location>
</feature>
<evidence type="ECO:0000259" key="7">
    <source>
        <dbReference type="Pfam" id="PF20684"/>
    </source>
</evidence>
<sequence>MDVDPGLAACTWILWAVAVVVVACRFASRGLQFGPGLASFAAQLQADDYLMVVATVALTGVAVTSNQVNENGSNYVADGVAETWSPDRVARAVWGSKMLVALEWFMLATLWLVKACLLFLYARITTGLRESMAVKATAIYCGLTFVIIQVLYLGVWCRPIHDYWAVPVPVDHQQCKTYHYHIITVTVLHVSSDLAMLCIPLPVIIRARLPLRRKLVLCGVFSLGGLVVVVAILNRYFNLAMPNDSGFLRWYNAEAATAVVIANVPFCWALLRQVFALDSWAASSSGSGGGGSVAGRRRSCSRAGGRYIRTQSPKGGATVAVMGKKVLDEEEGIAVEDERRTGVGRYPSVRFADGARTGPRVLVSTQQGVESTEWIAGAHDHDLELEEKGVLGRAAAAAVRG</sequence>
<evidence type="ECO:0000313" key="9">
    <source>
        <dbReference type="Proteomes" id="UP001287356"/>
    </source>
</evidence>
<evidence type="ECO:0000256" key="5">
    <source>
        <dbReference type="ARBA" id="ARBA00038359"/>
    </source>
</evidence>
<comment type="caution">
    <text evidence="8">The sequence shown here is derived from an EMBL/GenBank/DDBJ whole genome shotgun (WGS) entry which is preliminary data.</text>
</comment>
<feature type="domain" description="Rhodopsin" evidence="7">
    <location>
        <begin position="42"/>
        <end position="272"/>
    </location>
</feature>
<dbReference type="InterPro" id="IPR049326">
    <property type="entry name" value="Rhodopsin_dom_fungi"/>
</dbReference>
<dbReference type="PANTHER" id="PTHR33048">
    <property type="entry name" value="PTH11-LIKE INTEGRAL MEMBRANE PROTEIN (AFU_ORTHOLOGUE AFUA_5G11245)"/>
    <property type="match status" value="1"/>
</dbReference>
<feature type="transmembrane region" description="Helical" evidence="6">
    <location>
        <begin position="136"/>
        <end position="155"/>
    </location>
</feature>
<feature type="transmembrane region" description="Helical" evidence="6">
    <location>
        <begin position="104"/>
        <end position="124"/>
    </location>
</feature>
<keyword evidence="3 6" id="KW-1133">Transmembrane helix</keyword>
<evidence type="ECO:0000256" key="1">
    <source>
        <dbReference type="ARBA" id="ARBA00004141"/>
    </source>
</evidence>
<dbReference type="AlphaFoldDB" id="A0AAE0JSU1"/>
<dbReference type="PANTHER" id="PTHR33048:SF47">
    <property type="entry name" value="INTEGRAL MEMBRANE PROTEIN-RELATED"/>
    <property type="match status" value="1"/>
</dbReference>
<feature type="transmembrane region" description="Helical" evidence="6">
    <location>
        <begin position="6"/>
        <end position="28"/>
    </location>
</feature>
<reference evidence="8" key="1">
    <citation type="journal article" date="2023" name="Mol. Phylogenet. Evol.">
        <title>Genome-scale phylogeny and comparative genomics of the fungal order Sordariales.</title>
        <authorList>
            <person name="Hensen N."/>
            <person name="Bonometti L."/>
            <person name="Westerberg I."/>
            <person name="Brannstrom I.O."/>
            <person name="Guillou S."/>
            <person name="Cros-Aarteil S."/>
            <person name="Calhoun S."/>
            <person name="Haridas S."/>
            <person name="Kuo A."/>
            <person name="Mondo S."/>
            <person name="Pangilinan J."/>
            <person name="Riley R."/>
            <person name="LaButti K."/>
            <person name="Andreopoulos B."/>
            <person name="Lipzen A."/>
            <person name="Chen C."/>
            <person name="Yan M."/>
            <person name="Daum C."/>
            <person name="Ng V."/>
            <person name="Clum A."/>
            <person name="Steindorff A."/>
            <person name="Ohm R.A."/>
            <person name="Martin F."/>
            <person name="Silar P."/>
            <person name="Natvig D.O."/>
            <person name="Lalanne C."/>
            <person name="Gautier V."/>
            <person name="Ament-Velasquez S.L."/>
            <person name="Kruys A."/>
            <person name="Hutchinson M.I."/>
            <person name="Powell A.J."/>
            <person name="Barry K."/>
            <person name="Miller A.N."/>
            <person name="Grigoriev I.V."/>
            <person name="Debuchy R."/>
            <person name="Gladieux P."/>
            <person name="Hiltunen Thoren M."/>
            <person name="Johannesson H."/>
        </authorList>
    </citation>
    <scope>NUCLEOTIDE SEQUENCE</scope>
    <source>
        <strain evidence="8">CBS 958.72</strain>
    </source>
</reference>
<dbReference type="Proteomes" id="UP001287356">
    <property type="component" value="Unassembled WGS sequence"/>
</dbReference>
<protein>
    <recommendedName>
        <fullName evidence="7">Rhodopsin domain-containing protein</fullName>
    </recommendedName>
</protein>
<dbReference type="Pfam" id="PF20684">
    <property type="entry name" value="Fung_rhodopsin"/>
    <property type="match status" value="1"/>
</dbReference>
<comment type="similarity">
    <text evidence="5">Belongs to the SAT4 family.</text>
</comment>
<proteinExistence type="inferred from homology"/>
<evidence type="ECO:0000256" key="2">
    <source>
        <dbReference type="ARBA" id="ARBA00022692"/>
    </source>
</evidence>
<feature type="transmembrane region" description="Helical" evidence="6">
    <location>
        <begin position="249"/>
        <end position="271"/>
    </location>
</feature>
<keyword evidence="9" id="KW-1185">Reference proteome</keyword>
<dbReference type="InterPro" id="IPR052337">
    <property type="entry name" value="SAT4-like"/>
</dbReference>
<keyword evidence="2 6" id="KW-0812">Transmembrane</keyword>
<name>A0AAE0JSU1_9PEZI</name>
<dbReference type="EMBL" id="JAULSN010000013">
    <property type="protein sequence ID" value="KAK3360915.1"/>
    <property type="molecule type" value="Genomic_DNA"/>
</dbReference>
<gene>
    <name evidence="8" type="ORF">B0T24DRAFT_119862</name>
</gene>
<evidence type="ECO:0000256" key="3">
    <source>
        <dbReference type="ARBA" id="ARBA00022989"/>
    </source>
</evidence>
<evidence type="ECO:0000256" key="4">
    <source>
        <dbReference type="ARBA" id="ARBA00023136"/>
    </source>
</evidence>
<evidence type="ECO:0000313" key="8">
    <source>
        <dbReference type="EMBL" id="KAK3360915.1"/>
    </source>
</evidence>
<organism evidence="8 9">
    <name type="scientific">Lasiosphaeria ovina</name>
    <dbReference type="NCBI Taxonomy" id="92902"/>
    <lineage>
        <taxon>Eukaryota</taxon>
        <taxon>Fungi</taxon>
        <taxon>Dikarya</taxon>
        <taxon>Ascomycota</taxon>
        <taxon>Pezizomycotina</taxon>
        <taxon>Sordariomycetes</taxon>
        <taxon>Sordariomycetidae</taxon>
        <taxon>Sordariales</taxon>
        <taxon>Lasiosphaeriaceae</taxon>
        <taxon>Lasiosphaeria</taxon>
    </lineage>
</organism>
<comment type="subcellular location">
    <subcellularLocation>
        <location evidence="1">Membrane</location>
        <topology evidence="1">Multi-pass membrane protein</topology>
    </subcellularLocation>
</comment>